<dbReference type="EMBL" id="BKCJ011231009">
    <property type="protein sequence ID" value="GFD07355.1"/>
    <property type="molecule type" value="Genomic_DNA"/>
</dbReference>
<evidence type="ECO:0000313" key="1">
    <source>
        <dbReference type="EMBL" id="GFD07355.1"/>
    </source>
</evidence>
<sequence>MLVEQQVVEEGDVEVHGEEVNDGDTAKGDVRAAHGEVPTIAKEPSIPSPTPPSDETMMDDVSNQGRMIAEMNQDADVVLEDDKEVTDEAKEVVEDAKEDETEPAEVQKVVDVVTTAK</sequence>
<proteinExistence type="predicted"/>
<comment type="caution">
    <text evidence="1">The sequence shown here is derived from an EMBL/GenBank/DDBJ whole genome shotgun (WGS) entry which is preliminary data.</text>
</comment>
<protein>
    <submittedName>
        <fullName evidence="1">Uncharacterized protein</fullName>
    </submittedName>
</protein>
<accession>A0A699T9Z1</accession>
<name>A0A699T9Z1_TANCI</name>
<dbReference type="AlphaFoldDB" id="A0A699T9Z1"/>
<reference evidence="1" key="1">
    <citation type="journal article" date="2019" name="Sci. Rep.">
        <title>Draft genome of Tanacetum cinerariifolium, the natural source of mosquito coil.</title>
        <authorList>
            <person name="Yamashiro T."/>
            <person name="Shiraishi A."/>
            <person name="Satake H."/>
            <person name="Nakayama K."/>
        </authorList>
    </citation>
    <scope>NUCLEOTIDE SEQUENCE</scope>
</reference>
<gene>
    <name evidence="1" type="ORF">Tci_879324</name>
</gene>
<organism evidence="1">
    <name type="scientific">Tanacetum cinerariifolium</name>
    <name type="common">Dalmatian daisy</name>
    <name type="synonym">Chrysanthemum cinerariifolium</name>
    <dbReference type="NCBI Taxonomy" id="118510"/>
    <lineage>
        <taxon>Eukaryota</taxon>
        <taxon>Viridiplantae</taxon>
        <taxon>Streptophyta</taxon>
        <taxon>Embryophyta</taxon>
        <taxon>Tracheophyta</taxon>
        <taxon>Spermatophyta</taxon>
        <taxon>Magnoliopsida</taxon>
        <taxon>eudicotyledons</taxon>
        <taxon>Gunneridae</taxon>
        <taxon>Pentapetalae</taxon>
        <taxon>asterids</taxon>
        <taxon>campanulids</taxon>
        <taxon>Asterales</taxon>
        <taxon>Asteraceae</taxon>
        <taxon>Asteroideae</taxon>
        <taxon>Anthemideae</taxon>
        <taxon>Anthemidinae</taxon>
        <taxon>Tanacetum</taxon>
    </lineage>
</organism>